<gene>
    <name evidence="2" type="ORF">AVEN_275051_1</name>
</gene>
<feature type="compositionally biased region" description="Basic and acidic residues" evidence="1">
    <location>
        <begin position="22"/>
        <end position="34"/>
    </location>
</feature>
<evidence type="ECO:0000313" key="2">
    <source>
        <dbReference type="EMBL" id="GBN92615.1"/>
    </source>
</evidence>
<protein>
    <submittedName>
        <fullName evidence="2">Uncharacterized protein</fullName>
    </submittedName>
</protein>
<proteinExistence type="predicted"/>
<dbReference type="EMBL" id="BGPR01024487">
    <property type="protein sequence ID" value="GBN92615.1"/>
    <property type="molecule type" value="Genomic_DNA"/>
</dbReference>
<evidence type="ECO:0000313" key="3">
    <source>
        <dbReference type="Proteomes" id="UP000499080"/>
    </source>
</evidence>
<feature type="region of interest" description="Disordered" evidence="1">
    <location>
        <begin position="1"/>
        <end position="35"/>
    </location>
</feature>
<reference evidence="2 3" key="1">
    <citation type="journal article" date="2019" name="Sci. Rep.">
        <title>Orb-weaving spider Araneus ventricosus genome elucidates the spidroin gene catalogue.</title>
        <authorList>
            <person name="Kono N."/>
            <person name="Nakamura H."/>
            <person name="Ohtoshi R."/>
            <person name="Moran D.A.P."/>
            <person name="Shinohara A."/>
            <person name="Yoshida Y."/>
            <person name="Fujiwara M."/>
            <person name="Mori M."/>
            <person name="Tomita M."/>
            <person name="Arakawa K."/>
        </authorList>
    </citation>
    <scope>NUCLEOTIDE SEQUENCE [LARGE SCALE GENOMIC DNA]</scope>
</reference>
<evidence type="ECO:0000256" key="1">
    <source>
        <dbReference type="SAM" id="MobiDB-lite"/>
    </source>
</evidence>
<comment type="caution">
    <text evidence="2">The sequence shown here is derived from an EMBL/GenBank/DDBJ whole genome shotgun (WGS) entry which is preliminary data.</text>
</comment>
<dbReference type="Proteomes" id="UP000499080">
    <property type="component" value="Unassembled WGS sequence"/>
</dbReference>
<keyword evidence="3" id="KW-1185">Reference proteome</keyword>
<dbReference type="AlphaFoldDB" id="A0A4Y2T0E0"/>
<name>A0A4Y2T0E0_ARAVE</name>
<sequence length="160" mass="18548">MIRNGGIRKNLKSKTQSADSNLRPRCEGSGKTKDLSTLAPRVEARNEECMGGRNSATLNFVSKQTLEHPWVNLEFRVRTIFSPIFFGAILFTAAKHCLGFRSEFFIGLLRIRYLWHFKTRDRARNAFGIANVYREICFNLRKHQRLRFQRSGPLVSSLFH</sequence>
<accession>A0A4Y2T0E0</accession>
<organism evidence="2 3">
    <name type="scientific">Araneus ventricosus</name>
    <name type="common">Orbweaver spider</name>
    <name type="synonym">Epeira ventricosa</name>
    <dbReference type="NCBI Taxonomy" id="182803"/>
    <lineage>
        <taxon>Eukaryota</taxon>
        <taxon>Metazoa</taxon>
        <taxon>Ecdysozoa</taxon>
        <taxon>Arthropoda</taxon>
        <taxon>Chelicerata</taxon>
        <taxon>Arachnida</taxon>
        <taxon>Araneae</taxon>
        <taxon>Araneomorphae</taxon>
        <taxon>Entelegynae</taxon>
        <taxon>Araneoidea</taxon>
        <taxon>Araneidae</taxon>
        <taxon>Araneus</taxon>
    </lineage>
</organism>